<keyword evidence="17" id="KW-1185">Reference proteome</keyword>
<dbReference type="Pfam" id="PF00593">
    <property type="entry name" value="TonB_dep_Rec_b-barrel"/>
    <property type="match status" value="1"/>
</dbReference>
<evidence type="ECO:0000259" key="14">
    <source>
        <dbReference type="Pfam" id="PF00593"/>
    </source>
</evidence>
<keyword evidence="7" id="KW-0406">Ion transport</keyword>
<evidence type="ECO:0000256" key="12">
    <source>
        <dbReference type="RuleBase" id="RU003357"/>
    </source>
</evidence>
<dbReference type="Proteomes" id="UP001162880">
    <property type="component" value="Unassembled WGS sequence"/>
</dbReference>
<keyword evidence="8 12" id="KW-0798">TonB box</keyword>
<evidence type="ECO:0000313" key="16">
    <source>
        <dbReference type="EMBL" id="MCJ2180980.1"/>
    </source>
</evidence>
<accession>A0ABT0B7C7</accession>
<comment type="subcellular location">
    <subcellularLocation>
        <location evidence="1 11">Cell outer membrane</location>
        <topology evidence="1 11">Multi-pass membrane protein</topology>
    </subcellularLocation>
</comment>
<dbReference type="CDD" id="cd01347">
    <property type="entry name" value="ligand_gated_channel"/>
    <property type="match status" value="1"/>
</dbReference>
<dbReference type="Gene3D" id="2.40.170.20">
    <property type="entry name" value="TonB-dependent receptor, beta-barrel domain"/>
    <property type="match status" value="1"/>
</dbReference>
<feature type="chain" id="PRO_5047528846" evidence="13">
    <location>
        <begin position="25"/>
        <end position="774"/>
    </location>
</feature>
<dbReference type="InterPro" id="IPR000531">
    <property type="entry name" value="Beta-barrel_TonB"/>
</dbReference>
<feature type="domain" description="TonB-dependent receptor plug" evidence="15">
    <location>
        <begin position="41"/>
        <end position="148"/>
    </location>
</feature>
<keyword evidence="5 11" id="KW-0812">Transmembrane</keyword>
<evidence type="ECO:0000256" key="9">
    <source>
        <dbReference type="ARBA" id="ARBA00023136"/>
    </source>
</evidence>
<keyword evidence="4" id="KW-0410">Iron transport</keyword>
<dbReference type="SUPFAM" id="SSF56935">
    <property type="entry name" value="Porins"/>
    <property type="match status" value="1"/>
</dbReference>
<feature type="domain" description="TonB-dependent receptor-like beta-barrel" evidence="14">
    <location>
        <begin position="298"/>
        <end position="736"/>
    </location>
</feature>
<keyword evidence="10 11" id="KW-0998">Cell outer membrane</keyword>
<evidence type="ECO:0000256" key="6">
    <source>
        <dbReference type="ARBA" id="ARBA00023004"/>
    </source>
</evidence>
<evidence type="ECO:0000259" key="15">
    <source>
        <dbReference type="Pfam" id="PF07715"/>
    </source>
</evidence>
<evidence type="ECO:0000256" key="13">
    <source>
        <dbReference type="SAM" id="SignalP"/>
    </source>
</evidence>
<keyword evidence="2 11" id="KW-0813">Transport</keyword>
<evidence type="ECO:0000256" key="2">
    <source>
        <dbReference type="ARBA" id="ARBA00022448"/>
    </source>
</evidence>
<protein>
    <submittedName>
        <fullName evidence="16">TonB-dependent receptor</fullName>
    </submittedName>
</protein>
<name>A0ABT0B7C7_9SPHN</name>
<dbReference type="InterPro" id="IPR039426">
    <property type="entry name" value="TonB-dep_rcpt-like"/>
</dbReference>
<dbReference type="InterPro" id="IPR036942">
    <property type="entry name" value="Beta-barrel_TonB_sf"/>
</dbReference>
<comment type="caution">
    <text evidence="16">The sequence shown here is derived from an EMBL/GenBank/DDBJ whole genome shotgun (WGS) entry which is preliminary data.</text>
</comment>
<evidence type="ECO:0000313" key="17">
    <source>
        <dbReference type="Proteomes" id="UP001162880"/>
    </source>
</evidence>
<keyword evidence="16" id="KW-0675">Receptor</keyword>
<evidence type="ECO:0000256" key="1">
    <source>
        <dbReference type="ARBA" id="ARBA00004571"/>
    </source>
</evidence>
<sequence length="774" mass="81948">MKSRFYLSCAMVATLGGVATTVQAQEIEEIVVTAQKRAENAQDVPIAISALSGDALSDKNVGDAGDLVKMFPALSVKQQGTINNGLSIRGVGTQNFHVTAQPAVGQYLDEVSMVTPFTSKLGLYDMERVEVLRGPQNTLFGRNTTGGAVNYISRKPDVTKGVNGYAKLGYGRFDQLSAEGALGLPISETVAIRVAGKYERRDGAFNNLVAGDKLGGYKNYGARASLAWEPDSATKVLLSGHVGYFRSTPVAYRGVGLLAADGVSACPLLATGGMAQFEGTNDCLATSKGVGLVNPSTAKWRDVYAAQRMTGQIDFEGGLLNIQHDFGPVSLTLISGYDVTKVLYQQDFAGMPYFQSAVGQDAKYKVFSQEARLASNGDGPIKWIVGGYYSHENDDLMTIIQNNRTPAPVIAVPSVLLDQKVNILSAYGQVNADLSGRLHLEVGLRYTHDKRQGVRTPFSMAGTSTGLVGGVPFGYDTILTKNTVLGLLDGVTTTCAIGVLVCAGPSDDVQQVLSKVGGKVTLSYDLADDVMGYASYSRGFKSGSFDVRAQAIYLGTAANPVGPETLDAYEVGLKSTLLGRRLQINGAVFYYDWQGLQAFVNSAAGPAFVNVPKTEIYGAEIELQANLPADFSVNGGVSYVHSEIKDDGGYSLVSNGAPVAGAPKWTATGTLSKAIYFGDDSKATLSVTGRYTSTQQFDFADAAFAKLDSTFFVDLFAGYEFGPDGRYSVSATVDNLTGVKTCSPISNNGPLTGTNGCLPNEGVALYRANIGIKF</sequence>
<keyword evidence="3 11" id="KW-1134">Transmembrane beta strand</keyword>
<evidence type="ECO:0000256" key="3">
    <source>
        <dbReference type="ARBA" id="ARBA00022452"/>
    </source>
</evidence>
<dbReference type="InterPro" id="IPR012910">
    <property type="entry name" value="Plug_dom"/>
</dbReference>
<gene>
    <name evidence="16" type="ORF">MTR64_20615</name>
</gene>
<comment type="similarity">
    <text evidence="11 12">Belongs to the TonB-dependent receptor family.</text>
</comment>
<dbReference type="EMBL" id="JALHLE010000050">
    <property type="protein sequence ID" value="MCJ2180980.1"/>
    <property type="molecule type" value="Genomic_DNA"/>
</dbReference>
<evidence type="ECO:0000256" key="10">
    <source>
        <dbReference type="ARBA" id="ARBA00023237"/>
    </source>
</evidence>
<evidence type="ECO:0000256" key="11">
    <source>
        <dbReference type="PROSITE-ProRule" id="PRU01360"/>
    </source>
</evidence>
<dbReference type="PANTHER" id="PTHR32552:SF81">
    <property type="entry name" value="TONB-DEPENDENT OUTER MEMBRANE RECEPTOR"/>
    <property type="match status" value="1"/>
</dbReference>
<proteinExistence type="inferred from homology"/>
<dbReference type="RefSeq" id="WP_243996427.1">
    <property type="nucleotide sequence ID" value="NZ_JALHLE010000050.1"/>
</dbReference>
<reference evidence="16" key="1">
    <citation type="submission" date="2022-03" db="EMBL/GenBank/DDBJ databases">
        <title>Identification of a novel bacterium isolated from mangrove sediments.</title>
        <authorList>
            <person name="Pan X."/>
        </authorList>
    </citation>
    <scope>NUCLEOTIDE SEQUENCE</scope>
    <source>
        <strain evidence="16">B2580</strain>
    </source>
</reference>
<evidence type="ECO:0000256" key="8">
    <source>
        <dbReference type="ARBA" id="ARBA00023077"/>
    </source>
</evidence>
<keyword evidence="9 11" id="KW-0472">Membrane</keyword>
<keyword evidence="6" id="KW-0408">Iron</keyword>
<evidence type="ECO:0000256" key="7">
    <source>
        <dbReference type="ARBA" id="ARBA00023065"/>
    </source>
</evidence>
<dbReference type="Pfam" id="PF07715">
    <property type="entry name" value="Plug"/>
    <property type="match status" value="1"/>
</dbReference>
<evidence type="ECO:0000256" key="5">
    <source>
        <dbReference type="ARBA" id="ARBA00022692"/>
    </source>
</evidence>
<dbReference type="PROSITE" id="PS52016">
    <property type="entry name" value="TONB_DEPENDENT_REC_3"/>
    <property type="match status" value="1"/>
</dbReference>
<keyword evidence="13" id="KW-0732">Signal</keyword>
<feature type="signal peptide" evidence="13">
    <location>
        <begin position="1"/>
        <end position="24"/>
    </location>
</feature>
<organism evidence="16 17">
    <name type="scientific">Novosphingobium album</name>
    <name type="common">ex Hu et al. 2023</name>
    <dbReference type="NCBI Taxonomy" id="2930093"/>
    <lineage>
        <taxon>Bacteria</taxon>
        <taxon>Pseudomonadati</taxon>
        <taxon>Pseudomonadota</taxon>
        <taxon>Alphaproteobacteria</taxon>
        <taxon>Sphingomonadales</taxon>
        <taxon>Sphingomonadaceae</taxon>
        <taxon>Novosphingobium</taxon>
    </lineage>
</organism>
<evidence type="ECO:0000256" key="4">
    <source>
        <dbReference type="ARBA" id="ARBA00022496"/>
    </source>
</evidence>
<dbReference type="PANTHER" id="PTHR32552">
    <property type="entry name" value="FERRICHROME IRON RECEPTOR-RELATED"/>
    <property type="match status" value="1"/>
</dbReference>